<dbReference type="InterPro" id="IPR050810">
    <property type="entry name" value="Bact_Secretion_Sys_Channel"/>
</dbReference>
<evidence type="ECO:0000256" key="10">
    <source>
        <dbReference type="RuleBase" id="RU004004"/>
    </source>
</evidence>
<evidence type="ECO:0000256" key="5">
    <source>
        <dbReference type="ARBA" id="ARBA00022692"/>
    </source>
</evidence>
<evidence type="ECO:0000256" key="1">
    <source>
        <dbReference type="ARBA" id="ARBA00004442"/>
    </source>
</evidence>
<gene>
    <name evidence="16" type="primary">gspD_1</name>
    <name evidence="16" type="ORF">SAMEA3906486_02305</name>
</gene>
<dbReference type="Gene3D" id="3.30.1370.120">
    <property type="match status" value="3"/>
</dbReference>
<feature type="compositionally biased region" description="Gly residues" evidence="11">
    <location>
        <begin position="440"/>
        <end position="449"/>
    </location>
</feature>
<keyword evidence="6 12" id="KW-0732">Signal</keyword>
<feature type="compositionally biased region" description="Pro residues" evidence="11">
    <location>
        <begin position="72"/>
        <end position="82"/>
    </location>
</feature>
<dbReference type="InterPro" id="IPR038591">
    <property type="entry name" value="NolW-like_sf"/>
</dbReference>
<feature type="region of interest" description="Disordered" evidence="11">
    <location>
        <begin position="27"/>
        <end position="118"/>
    </location>
</feature>
<dbReference type="PANTHER" id="PTHR30332:SF24">
    <property type="entry name" value="SECRETIN GSPD-RELATED"/>
    <property type="match status" value="1"/>
</dbReference>
<keyword evidence="9" id="KW-0998">Cell outer membrane</keyword>
<dbReference type="GO" id="GO:0009279">
    <property type="term" value="C:cell outer membrane"/>
    <property type="evidence" value="ECO:0007669"/>
    <property type="project" value="UniProtKB-SubCell"/>
</dbReference>
<feature type="compositionally biased region" description="Gly residues" evidence="11">
    <location>
        <begin position="395"/>
        <end position="404"/>
    </location>
</feature>
<comment type="subcellular location">
    <subcellularLocation>
        <location evidence="1 10">Cell outer membrane</location>
    </subcellularLocation>
</comment>
<dbReference type="RefSeq" id="WP_231885974.1">
    <property type="nucleotide sequence ID" value="NZ_FKIF01000006.1"/>
</dbReference>
<evidence type="ECO:0000256" key="2">
    <source>
        <dbReference type="ARBA" id="ARBA00006980"/>
    </source>
</evidence>
<feature type="domain" description="Type II/III secretion system secretin-like" evidence="13">
    <location>
        <begin position="585"/>
        <end position="750"/>
    </location>
</feature>
<feature type="domain" description="NolW-like" evidence="14">
    <location>
        <begin position="279"/>
        <end position="345"/>
    </location>
</feature>
<feature type="chain" id="PRO_5007616215" evidence="12">
    <location>
        <begin position="28"/>
        <end position="939"/>
    </location>
</feature>
<evidence type="ECO:0000256" key="4">
    <source>
        <dbReference type="ARBA" id="ARBA00022452"/>
    </source>
</evidence>
<dbReference type="STRING" id="288768.SAMEA3906486_02305"/>
<reference evidence="16 17" key="1">
    <citation type="submission" date="2016-04" db="EMBL/GenBank/DDBJ databases">
        <authorList>
            <consortium name="Pathogen Informatics"/>
        </authorList>
    </citation>
    <scope>NUCLEOTIDE SEQUENCE [LARGE SCALE GENOMIC DNA]</scope>
    <source>
        <strain evidence="16 17">H050680373</strain>
    </source>
</reference>
<dbReference type="PROSITE" id="PS51257">
    <property type="entry name" value="PROKAR_LIPOPROTEIN"/>
    <property type="match status" value="1"/>
</dbReference>
<dbReference type="PRINTS" id="PR00811">
    <property type="entry name" value="BCTERIALGSPD"/>
</dbReference>
<evidence type="ECO:0000259" key="13">
    <source>
        <dbReference type="Pfam" id="PF00263"/>
    </source>
</evidence>
<dbReference type="InterPro" id="IPR001775">
    <property type="entry name" value="GspD/PilQ"/>
</dbReference>
<feature type="compositionally biased region" description="Basic and acidic residues" evidence="11">
    <location>
        <begin position="802"/>
        <end position="843"/>
    </location>
</feature>
<feature type="signal peptide" evidence="12">
    <location>
        <begin position="1"/>
        <end position="27"/>
    </location>
</feature>
<dbReference type="GO" id="GO:0015627">
    <property type="term" value="C:type II protein secretion system complex"/>
    <property type="evidence" value="ECO:0007669"/>
    <property type="project" value="InterPro"/>
</dbReference>
<evidence type="ECO:0000259" key="14">
    <source>
        <dbReference type="Pfam" id="PF03958"/>
    </source>
</evidence>
<evidence type="ECO:0000259" key="15">
    <source>
        <dbReference type="Pfam" id="PF21305"/>
    </source>
</evidence>
<dbReference type="InterPro" id="IPR013356">
    <property type="entry name" value="T2SS_GspD"/>
</dbReference>
<organism evidence="16 17">
    <name type="scientific">Bordetella ansorpii</name>
    <dbReference type="NCBI Taxonomy" id="288768"/>
    <lineage>
        <taxon>Bacteria</taxon>
        <taxon>Pseudomonadati</taxon>
        <taxon>Pseudomonadota</taxon>
        <taxon>Betaproteobacteria</taxon>
        <taxon>Burkholderiales</taxon>
        <taxon>Alcaligenaceae</taxon>
        <taxon>Bordetella</taxon>
    </lineage>
</organism>
<dbReference type="Pfam" id="PF03958">
    <property type="entry name" value="Secretin_N"/>
    <property type="match status" value="3"/>
</dbReference>
<evidence type="ECO:0000256" key="11">
    <source>
        <dbReference type="SAM" id="MobiDB-lite"/>
    </source>
</evidence>
<evidence type="ECO:0000313" key="17">
    <source>
        <dbReference type="Proteomes" id="UP000076848"/>
    </source>
</evidence>
<comment type="similarity">
    <text evidence="2">Belongs to the bacterial secretin family. GSP D subfamily.</text>
</comment>
<protein>
    <submittedName>
        <fullName evidence="16">General secretion pathway protein D</fullName>
    </submittedName>
</protein>
<dbReference type="InterPro" id="IPR005644">
    <property type="entry name" value="NolW-like"/>
</dbReference>
<keyword evidence="7" id="KW-0653">Protein transport</keyword>
<dbReference type="Pfam" id="PF21305">
    <property type="entry name" value="type_II_gspD_N0"/>
    <property type="match status" value="1"/>
</dbReference>
<keyword evidence="3 10" id="KW-0813">Transport</keyword>
<evidence type="ECO:0000313" key="16">
    <source>
        <dbReference type="EMBL" id="SAI69110.1"/>
    </source>
</evidence>
<name>A0A157SF87_9BORD</name>
<keyword evidence="17" id="KW-1185">Reference proteome</keyword>
<dbReference type="PANTHER" id="PTHR30332">
    <property type="entry name" value="PROBABLE GENERAL SECRETION PATHWAY PROTEIN D"/>
    <property type="match status" value="1"/>
</dbReference>
<evidence type="ECO:0000256" key="6">
    <source>
        <dbReference type="ARBA" id="ARBA00022729"/>
    </source>
</evidence>
<dbReference type="EMBL" id="FKIF01000006">
    <property type="protein sequence ID" value="SAI69110.1"/>
    <property type="molecule type" value="Genomic_DNA"/>
</dbReference>
<feature type="compositionally biased region" description="Low complexity" evidence="11">
    <location>
        <begin position="405"/>
        <end position="424"/>
    </location>
</feature>
<evidence type="ECO:0000256" key="12">
    <source>
        <dbReference type="SAM" id="SignalP"/>
    </source>
</evidence>
<keyword evidence="5" id="KW-0812">Transmembrane</keyword>
<accession>A0A157SF87</accession>
<keyword evidence="8" id="KW-0472">Membrane</keyword>
<dbReference type="Proteomes" id="UP000076848">
    <property type="component" value="Unassembled WGS sequence"/>
</dbReference>
<evidence type="ECO:0000256" key="7">
    <source>
        <dbReference type="ARBA" id="ARBA00022927"/>
    </source>
</evidence>
<evidence type="ECO:0000256" key="8">
    <source>
        <dbReference type="ARBA" id="ARBA00023136"/>
    </source>
</evidence>
<sequence length="939" mass="98673">MKQRHRYLMGPVLACLVAGCAAPDPYAAPSARLPAADRTSADDDLKGTPVAQAVSVPSTPSRNTRRAAPLADAPPPLAPPAPARRAAATRTAPALPPVAVSPAVPATPPRPAPSNRNDVVSLNFVDTDIPAVLRVLARFTQRNFLVDPRVKGKLTLVSEQPVPSDTAYSMLLGALRMQGFTVVDVNGVSRVVPEADAKLQGGAVAGSGQPGGGIVTRTFRLNYETAADLVPVLRPMIAPNNPITAYPGNNTLVITDYADNLDRIAKIIANVDTPTSLDTDVVKMRNGIAVDVAAMAQQLLDTQSKDPAQRIVVVADPRANSIVVRASSPARTRLARELIAKLDESQEDPGNLHVVYLRNAQSMHLARVLRGLLTGETDATSGALDPVRASLGTASSGGGGGLSGGTRTSGSGSYGSQGQSTSGPSGLGASGSMRSSLNGGASGAAGGASGSTMDSQQSMAFSANGTTVQADASTNTLIISAPEPMYRSLRKVIDLLDQRRAQVLIESLIVEVTETNAAQLGIQWMAGNPTRVFGGTRFPSAPGLNANAGTTIDALPGGLNIGVINGNVSLPGIGEIINLKMLATALQTQGGTNILSTPNLLTLDNEPASIMVGKTVPFVSGQYVTSGSGSDNPFQTVEREDVGLKLNVRPQISEGGTVKLDIYQEVSSIDEALSSSAGIVTNKRALDTSVLLEDGQIMVLGGLLEDTVTTGREAVPVLGSIPVLGALFRYDTRQRAKTNLMVFLRPYVVRDARDSRGLTQTRYDFMRRAQGVSQPGSHLVLPDMGAPILPPSGVSTTDETPYDLRPRAQADTMRREGPEVEMSSELRQRPADPDQQDRPDRVRTNLPAGLTISTDPAAMYGQTEETRSVLQFADVTTDQEAQRIMQRARISGLKSYMMTGPGGMGYVVRADVPRDPRAVDNAVAVLRELGYQPEIVVAP</sequence>
<keyword evidence="4" id="KW-1134">Transmembrane beta strand</keyword>
<feature type="region of interest" description="Disordered" evidence="11">
    <location>
        <begin position="789"/>
        <end position="849"/>
    </location>
</feature>
<proteinExistence type="inferred from homology"/>
<dbReference type="InterPro" id="IPR004846">
    <property type="entry name" value="T2SS/T3SS_dom"/>
</dbReference>
<dbReference type="NCBIfam" id="TIGR02517">
    <property type="entry name" value="type_II_gspD"/>
    <property type="match status" value="1"/>
</dbReference>
<feature type="domain" description="NolW-like" evidence="14">
    <location>
        <begin position="353"/>
        <end position="502"/>
    </location>
</feature>
<dbReference type="InterPro" id="IPR049371">
    <property type="entry name" value="GspD-like_N0"/>
</dbReference>
<dbReference type="AlphaFoldDB" id="A0A157SF87"/>
<feature type="compositionally biased region" description="Low complexity" evidence="11">
    <location>
        <begin position="83"/>
        <end position="104"/>
    </location>
</feature>
<feature type="domain" description="GspD-like N0" evidence="15">
    <location>
        <begin position="122"/>
        <end position="191"/>
    </location>
</feature>
<dbReference type="Pfam" id="PF00263">
    <property type="entry name" value="Secretin"/>
    <property type="match status" value="1"/>
</dbReference>
<feature type="domain" description="NolW-like" evidence="14">
    <location>
        <begin position="216"/>
        <end position="275"/>
    </location>
</feature>
<evidence type="ECO:0000256" key="3">
    <source>
        <dbReference type="ARBA" id="ARBA00022448"/>
    </source>
</evidence>
<feature type="region of interest" description="Disordered" evidence="11">
    <location>
        <begin position="390"/>
        <end position="455"/>
    </location>
</feature>
<dbReference type="GO" id="GO:0015628">
    <property type="term" value="P:protein secretion by the type II secretion system"/>
    <property type="evidence" value="ECO:0007669"/>
    <property type="project" value="InterPro"/>
</dbReference>
<evidence type="ECO:0000256" key="9">
    <source>
        <dbReference type="ARBA" id="ARBA00023237"/>
    </source>
</evidence>